<name>A0ABU6XPY6_9FABA</name>
<organism evidence="1 2">
    <name type="scientific">Stylosanthes scabra</name>
    <dbReference type="NCBI Taxonomy" id="79078"/>
    <lineage>
        <taxon>Eukaryota</taxon>
        <taxon>Viridiplantae</taxon>
        <taxon>Streptophyta</taxon>
        <taxon>Embryophyta</taxon>
        <taxon>Tracheophyta</taxon>
        <taxon>Spermatophyta</taxon>
        <taxon>Magnoliopsida</taxon>
        <taxon>eudicotyledons</taxon>
        <taxon>Gunneridae</taxon>
        <taxon>Pentapetalae</taxon>
        <taxon>rosids</taxon>
        <taxon>fabids</taxon>
        <taxon>Fabales</taxon>
        <taxon>Fabaceae</taxon>
        <taxon>Papilionoideae</taxon>
        <taxon>50 kb inversion clade</taxon>
        <taxon>dalbergioids sensu lato</taxon>
        <taxon>Dalbergieae</taxon>
        <taxon>Pterocarpus clade</taxon>
        <taxon>Stylosanthes</taxon>
    </lineage>
</organism>
<dbReference type="EMBL" id="JASCZI010212450">
    <property type="protein sequence ID" value="MED6199499.1"/>
    <property type="molecule type" value="Genomic_DNA"/>
</dbReference>
<sequence>MDLNEPASVPSQLFMAHAGTPPSAHMPDLAPQDHTVADTGANEGVAPRGEVVEFLDAGAVVQGTHTLVTRCVYLYYDYYSLYTITSSGASLVAIFPCMANLSAKTTSLVLIRPVLGRLALALRIRGSGIIVGPPYDGQ</sequence>
<keyword evidence="2" id="KW-1185">Reference proteome</keyword>
<comment type="caution">
    <text evidence="1">The sequence shown here is derived from an EMBL/GenBank/DDBJ whole genome shotgun (WGS) entry which is preliminary data.</text>
</comment>
<dbReference type="Proteomes" id="UP001341840">
    <property type="component" value="Unassembled WGS sequence"/>
</dbReference>
<protein>
    <submittedName>
        <fullName evidence="1">Uncharacterized protein</fullName>
    </submittedName>
</protein>
<gene>
    <name evidence="1" type="ORF">PIB30_076452</name>
</gene>
<evidence type="ECO:0000313" key="1">
    <source>
        <dbReference type="EMBL" id="MED6199499.1"/>
    </source>
</evidence>
<evidence type="ECO:0000313" key="2">
    <source>
        <dbReference type="Proteomes" id="UP001341840"/>
    </source>
</evidence>
<reference evidence="1 2" key="1">
    <citation type="journal article" date="2023" name="Plants (Basel)">
        <title>Bridging the Gap: Combining Genomics and Transcriptomics Approaches to Understand Stylosanthes scabra, an Orphan Legume from the Brazilian Caatinga.</title>
        <authorList>
            <person name="Ferreira-Neto J.R.C."/>
            <person name="da Silva M.D."/>
            <person name="Binneck E."/>
            <person name="de Melo N.F."/>
            <person name="da Silva R.H."/>
            <person name="de Melo A.L.T.M."/>
            <person name="Pandolfi V."/>
            <person name="Bustamante F.O."/>
            <person name="Brasileiro-Vidal A.C."/>
            <person name="Benko-Iseppon A.M."/>
        </authorList>
    </citation>
    <scope>NUCLEOTIDE SEQUENCE [LARGE SCALE GENOMIC DNA]</scope>
    <source>
        <tissue evidence="1">Leaves</tissue>
    </source>
</reference>
<proteinExistence type="predicted"/>
<accession>A0ABU6XPY6</accession>